<evidence type="ECO:0000259" key="3">
    <source>
        <dbReference type="SMART" id="SM00470"/>
    </source>
</evidence>
<dbReference type="GO" id="GO:0045881">
    <property type="term" value="P:positive regulation of sporulation resulting in formation of a cellular spore"/>
    <property type="evidence" value="ECO:0007669"/>
    <property type="project" value="TreeGrafter"/>
</dbReference>
<protein>
    <submittedName>
        <fullName evidence="4">Chromosome partitioning protein ParB</fullName>
    </submittedName>
</protein>
<dbReference type="Gene3D" id="1.10.10.2830">
    <property type="match status" value="1"/>
</dbReference>
<reference evidence="4" key="1">
    <citation type="journal article" date="2014" name="Int. J. Syst. Evol. Microbiol.">
        <title>Complete genome sequence of Corynebacterium casei LMG S-19264T (=DSM 44701T), isolated from a smear-ripened cheese.</title>
        <authorList>
            <consortium name="US DOE Joint Genome Institute (JGI-PGF)"/>
            <person name="Walter F."/>
            <person name="Albersmeier A."/>
            <person name="Kalinowski J."/>
            <person name="Ruckert C."/>
        </authorList>
    </citation>
    <scope>NUCLEOTIDE SEQUENCE</scope>
    <source>
        <strain evidence="4">CGMCC 1.15758</strain>
    </source>
</reference>
<evidence type="ECO:0000256" key="1">
    <source>
        <dbReference type="ARBA" id="ARBA00006295"/>
    </source>
</evidence>
<dbReference type="OrthoDB" id="9802051at2"/>
<keyword evidence="2" id="KW-0238">DNA-binding</keyword>
<organism evidence="4 5">
    <name type="scientific">Cysteiniphilum litorale</name>
    <dbReference type="NCBI Taxonomy" id="2056700"/>
    <lineage>
        <taxon>Bacteria</taxon>
        <taxon>Pseudomonadati</taxon>
        <taxon>Pseudomonadota</taxon>
        <taxon>Gammaproteobacteria</taxon>
        <taxon>Thiotrichales</taxon>
        <taxon>Fastidiosibacteraceae</taxon>
        <taxon>Cysteiniphilum</taxon>
    </lineage>
</organism>
<dbReference type="Proteomes" id="UP000636949">
    <property type="component" value="Unassembled WGS sequence"/>
</dbReference>
<feature type="domain" description="ParB-like N-terminal" evidence="3">
    <location>
        <begin position="49"/>
        <end position="138"/>
    </location>
</feature>
<gene>
    <name evidence="4" type="primary">parB</name>
    <name evidence="4" type="ORF">GCM10010995_00870</name>
</gene>
<comment type="caution">
    <text evidence="4">The sequence shown here is derived from an EMBL/GenBank/DDBJ whole genome shotgun (WGS) entry which is preliminary data.</text>
</comment>
<evidence type="ECO:0000313" key="5">
    <source>
        <dbReference type="Proteomes" id="UP000636949"/>
    </source>
</evidence>
<dbReference type="PANTHER" id="PTHR33375:SF1">
    <property type="entry name" value="CHROMOSOME-PARTITIONING PROTEIN PARB-RELATED"/>
    <property type="match status" value="1"/>
</dbReference>
<evidence type="ECO:0000313" key="4">
    <source>
        <dbReference type="EMBL" id="GGF87328.1"/>
    </source>
</evidence>
<sequence>MSAKISLANRKRVHELGSTDGSADNKKEALLALKLKTLNEHAAQSGGLLNINLNELMPDPNQPRKIFRNIDTLAQSIAQKGIIQPIIVTPKKDDGFYHIIAGERRFRAAKELKLESVPCILRDEADNDILIIQLLENEQREKVSPFEEADALTELVMKRKVNKAEVAESLGREPSWVSMRLKLAKSSQAIRLLSQDGLIDDVRTLYELKKLEDELPQVANQFVQKVRENKIHGAYRQAIKRAKETWYKKQDKLDDKESSIHIEEILNLDDGVIGFKADKEHASKLYTFKLSKAALMQLKEMI</sequence>
<dbReference type="AlphaFoldDB" id="A0A8J3E7F0"/>
<dbReference type="RefSeq" id="WP_117001301.1">
    <property type="nucleotide sequence ID" value="NZ_BMJS01000001.1"/>
</dbReference>
<reference evidence="4" key="2">
    <citation type="submission" date="2020-09" db="EMBL/GenBank/DDBJ databases">
        <authorList>
            <person name="Sun Q."/>
            <person name="Zhou Y."/>
        </authorList>
    </citation>
    <scope>NUCLEOTIDE SEQUENCE</scope>
    <source>
        <strain evidence="4">CGMCC 1.15758</strain>
    </source>
</reference>
<dbReference type="GO" id="GO:0007059">
    <property type="term" value="P:chromosome segregation"/>
    <property type="evidence" value="ECO:0007669"/>
    <property type="project" value="TreeGrafter"/>
</dbReference>
<dbReference type="SUPFAM" id="SSF110849">
    <property type="entry name" value="ParB/Sulfiredoxin"/>
    <property type="match status" value="1"/>
</dbReference>
<dbReference type="GO" id="GO:0003677">
    <property type="term" value="F:DNA binding"/>
    <property type="evidence" value="ECO:0007669"/>
    <property type="project" value="UniProtKB-KW"/>
</dbReference>
<name>A0A8J3E7F0_9GAMM</name>
<dbReference type="EMBL" id="BMJS01000001">
    <property type="protein sequence ID" value="GGF87328.1"/>
    <property type="molecule type" value="Genomic_DNA"/>
</dbReference>
<dbReference type="InterPro" id="IPR013741">
    <property type="entry name" value="KorB_domain"/>
</dbReference>
<dbReference type="Pfam" id="PF02195">
    <property type="entry name" value="ParB_N"/>
    <property type="match status" value="1"/>
</dbReference>
<accession>A0A8J3E7F0</accession>
<proteinExistence type="inferred from homology"/>
<comment type="similarity">
    <text evidence="1">Belongs to the ParB family.</text>
</comment>
<dbReference type="InterPro" id="IPR036086">
    <property type="entry name" value="ParB/Sulfiredoxin_sf"/>
</dbReference>
<dbReference type="NCBIfam" id="TIGR00180">
    <property type="entry name" value="parB_part"/>
    <property type="match status" value="1"/>
</dbReference>
<dbReference type="Gene3D" id="3.90.1530.30">
    <property type="match status" value="1"/>
</dbReference>
<dbReference type="InterPro" id="IPR050336">
    <property type="entry name" value="Chromosome_partition/occlusion"/>
</dbReference>
<dbReference type="GO" id="GO:0005694">
    <property type="term" value="C:chromosome"/>
    <property type="evidence" value="ECO:0007669"/>
    <property type="project" value="TreeGrafter"/>
</dbReference>
<dbReference type="InterPro" id="IPR003115">
    <property type="entry name" value="ParB_N"/>
</dbReference>
<dbReference type="SMART" id="SM00470">
    <property type="entry name" value="ParB"/>
    <property type="match status" value="1"/>
</dbReference>
<dbReference type="InterPro" id="IPR004437">
    <property type="entry name" value="ParB/RepB/Spo0J"/>
</dbReference>
<keyword evidence="5" id="KW-1185">Reference proteome</keyword>
<dbReference type="PANTHER" id="PTHR33375">
    <property type="entry name" value="CHROMOSOME-PARTITIONING PROTEIN PARB-RELATED"/>
    <property type="match status" value="1"/>
</dbReference>
<dbReference type="Pfam" id="PF08535">
    <property type="entry name" value="KorB"/>
    <property type="match status" value="1"/>
</dbReference>
<evidence type="ECO:0000256" key="2">
    <source>
        <dbReference type="ARBA" id="ARBA00023125"/>
    </source>
</evidence>
<dbReference type="FunFam" id="3.90.1530.30:FF:000001">
    <property type="entry name" value="Chromosome partitioning protein ParB"/>
    <property type="match status" value="1"/>
</dbReference>